<evidence type="ECO:0000313" key="2">
    <source>
        <dbReference type="Proteomes" id="UP000268669"/>
    </source>
</evidence>
<keyword evidence="2" id="KW-1185">Reference proteome</keyword>
<organism evidence="1 2">
    <name type="scientific">Yersinia pseudotuberculosis</name>
    <dbReference type="NCBI Taxonomy" id="633"/>
    <lineage>
        <taxon>Bacteria</taxon>
        <taxon>Pseudomonadati</taxon>
        <taxon>Pseudomonadota</taxon>
        <taxon>Gammaproteobacteria</taxon>
        <taxon>Enterobacterales</taxon>
        <taxon>Yersiniaceae</taxon>
        <taxon>Yersinia</taxon>
    </lineage>
</organism>
<protein>
    <submittedName>
        <fullName evidence="1">Uncharacterized protein</fullName>
    </submittedName>
</protein>
<name>A0ABM7AGF4_YERPU</name>
<reference evidence="1" key="1">
    <citation type="submission" date="2018-11" db="EMBL/GenBank/DDBJ databases">
        <title>FDA dAtabase for Regulatory Grade micrObial Sequences (FDA-ARGOS): Supporting development and validation of Infectious Disease Dx tests.</title>
        <authorList>
            <person name="Bliska J."/>
            <person name="Cleland M.-M."/>
            <person name="Tallon L."/>
            <person name="Sadzewicz L."/>
            <person name="Zhao X."/>
            <person name="Vavikolanu K."/>
            <person name="Mehta A."/>
            <person name="Aluvathingal J."/>
            <person name="Nadendla S."/>
            <person name="Yan Y."/>
            <person name="Sichtig H."/>
        </authorList>
    </citation>
    <scope>NUCLEOTIDE SEQUENCE [LARGE SCALE GENOMIC DNA]</scope>
    <source>
        <strain evidence="1">FDAARGOS_581</strain>
    </source>
</reference>
<dbReference type="Proteomes" id="UP000268669">
    <property type="component" value="Chromosome"/>
</dbReference>
<dbReference type="GeneID" id="93937734"/>
<gene>
    <name evidence="1" type="ORF">EGX47_09000</name>
</gene>
<accession>A0ABM7AGF4</accession>
<dbReference type="EMBL" id="CP033713">
    <property type="protein sequence ID" value="AYW91447.1"/>
    <property type="molecule type" value="Genomic_DNA"/>
</dbReference>
<dbReference type="RefSeq" id="WP_071840618.1">
    <property type="nucleotide sequence ID" value="NZ_CCBI010000018.1"/>
</dbReference>
<evidence type="ECO:0000313" key="1">
    <source>
        <dbReference type="EMBL" id="AYW91447.1"/>
    </source>
</evidence>
<sequence>MTGPPLRVRGNEALLDEALFGEILLDATLFDKTLFDKTLFDEVLFDEALFDNLLSDKWLLEERLCDGTPMSKRHPINKPINPLERFKCLFLPRKYTKLKFVRLHHQVLNCLPAASIKIVISLLPFNADHHPTIH</sequence>
<proteinExistence type="predicted"/>